<dbReference type="Proteomes" id="UP000322139">
    <property type="component" value="Unassembled WGS sequence"/>
</dbReference>
<organism evidence="2 3">
    <name type="scientific">Bacillus infantis</name>
    <dbReference type="NCBI Taxonomy" id="324767"/>
    <lineage>
        <taxon>Bacteria</taxon>
        <taxon>Bacillati</taxon>
        <taxon>Bacillota</taxon>
        <taxon>Bacilli</taxon>
        <taxon>Bacillales</taxon>
        <taxon>Bacillaceae</taxon>
        <taxon>Bacillus</taxon>
    </lineage>
</organism>
<dbReference type="SUPFAM" id="SSF109854">
    <property type="entry name" value="DinB/YfiT-like putative metalloenzymes"/>
    <property type="match status" value="1"/>
</dbReference>
<dbReference type="Pfam" id="PF12867">
    <property type="entry name" value="DinB_2"/>
    <property type="match status" value="1"/>
</dbReference>
<evidence type="ECO:0000259" key="1">
    <source>
        <dbReference type="Pfam" id="PF12867"/>
    </source>
</evidence>
<accession>A0A5D4RCX0</accession>
<dbReference type="EMBL" id="VTER01000005">
    <property type="protein sequence ID" value="TYS48610.1"/>
    <property type="molecule type" value="Genomic_DNA"/>
</dbReference>
<evidence type="ECO:0000313" key="2">
    <source>
        <dbReference type="EMBL" id="TYS48610.1"/>
    </source>
</evidence>
<dbReference type="AlphaFoldDB" id="A0A5D4RCX0"/>
<protein>
    <submittedName>
        <fullName evidence="2">DinB family protein</fullName>
    </submittedName>
</protein>
<evidence type="ECO:0000313" key="3">
    <source>
        <dbReference type="Proteomes" id="UP000322139"/>
    </source>
</evidence>
<dbReference type="RefSeq" id="WP_148974783.1">
    <property type="nucleotide sequence ID" value="NZ_VTER01000005.1"/>
</dbReference>
<gene>
    <name evidence="2" type="ORF">FZD51_10860</name>
</gene>
<dbReference type="InterPro" id="IPR034660">
    <property type="entry name" value="DinB/YfiT-like"/>
</dbReference>
<dbReference type="Gene3D" id="1.20.120.450">
    <property type="entry name" value="dinb family like domain"/>
    <property type="match status" value="1"/>
</dbReference>
<name>A0A5D4RCX0_9BACI</name>
<sequence>MNDRHENLFTQLQAYREDILLVLEGITAGQAEIVPDKFRNNIRWNMGHIYLDQYLWIEALTKEKSPVPEAFRTWFGYGSTPADFTDETPSFDELKDLLRQQPTSLRKAYGHRLEEEYPPTEMGMRTIEQVLIRTIFHEGMHLQAIMDIRKWL</sequence>
<feature type="domain" description="DinB-like" evidence="1">
    <location>
        <begin position="11"/>
        <end position="145"/>
    </location>
</feature>
<proteinExistence type="predicted"/>
<dbReference type="InterPro" id="IPR024775">
    <property type="entry name" value="DinB-like"/>
</dbReference>
<comment type="caution">
    <text evidence="2">The sequence shown here is derived from an EMBL/GenBank/DDBJ whole genome shotgun (WGS) entry which is preliminary data.</text>
</comment>
<reference evidence="2 3" key="1">
    <citation type="submission" date="2019-08" db="EMBL/GenBank/DDBJ databases">
        <title>Bacillus genomes from the desert of Cuatro Cienegas, Coahuila.</title>
        <authorList>
            <person name="Olmedo-Alvarez G."/>
        </authorList>
    </citation>
    <scope>NUCLEOTIDE SEQUENCE [LARGE SCALE GENOMIC DNA]</scope>
    <source>
        <strain evidence="2 3">CH446_14T</strain>
    </source>
</reference>